<accession>A0A3Q8X3H0</accession>
<dbReference type="OrthoDB" id="713315at2"/>
<evidence type="ECO:0000313" key="3">
    <source>
        <dbReference type="Proteomes" id="UP000272528"/>
    </source>
</evidence>
<proteinExistence type="predicted"/>
<evidence type="ECO:0000313" key="2">
    <source>
        <dbReference type="EMBL" id="AZN39557.1"/>
    </source>
</evidence>
<organism evidence="2 3">
    <name type="scientific">Paenibacillus albus</name>
    <dbReference type="NCBI Taxonomy" id="2495582"/>
    <lineage>
        <taxon>Bacteria</taxon>
        <taxon>Bacillati</taxon>
        <taxon>Bacillota</taxon>
        <taxon>Bacilli</taxon>
        <taxon>Bacillales</taxon>
        <taxon>Paenibacillaceae</taxon>
        <taxon>Paenibacillus</taxon>
    </lineage>
</organism>
<dbReference type="Gene3D" id="3.40.50.300">
    <property type="entry name" value="P-loop containing nucleotide triphosphate hydrolases"/>
    <property type="match status" value="1"/>
</dbReference>
<dbReference type="CDD" id="cd18785">
    <property type="entry name" value="SF2_C"/>
    <property type="match status" value="1"/>
</dbReference>
<sequence length="783" mass="91104">MLEEIYRAMDSYYHNWIDQAKLDLSEIDYAMAEEKVMEGKEKFADEMRRFRRGIQLIKDDSKPLVRKSFMLMNEVFKRQDESRKKPYMSWRLFQIVYIVSIIPDIVSREYSDVENDSPMVDVLWFPTGGGKTETYLGLVLFNAFFDRLRGKKAGVTAWTRFALRLLSLQQIQRIADTLGQAELVRRETDGIKASDNEAFSVGYLVGEGNTPNSLTKYNDDRRSYFQQNPDLMQKFKIITKCPFCKQSSIYMDILFEEARIVHRCTNPECKEDVLPIFVVDNEIYRYLPTMIIGTVDKLSAVGNQRKFAHLFGRVTHKCPQHGFLSVGECTEKYGCKLKKTDFKPVVLKDPSPSLQIQDELHLLKEGLGTFNSHYETFIDYIQQEAQNGARQKIIAATATIENYNNQIKHMYRRTARRFPESGPILGESLYAMTLKDEVHRIFVGVMSHNKTHINTMIELLQMFHKEIQTLKSDLRFVNRINGLQDLSESDINKLLLLYEVSLTYLLTKREGDRLDQSIEGQVTSYLHRYKLKALHNKSLTGSTNFDEVAGILNLLENPPEEEESRITSVTATSMISHGVDVARFNFMIFFGMPTQTAEYIQSSSRVGRSHVGIVFVCFNPNRERDQSHYHFFKKYHEYQDRLVEPVPINRWSKFSIKKTLPGLFTAVLLNIYYYEHQKNLYFAEEARKLIEDGKLTEEKVIGHLNLSYGIGDPGSEDYKFEIEQMVRKFFNQLRNPKQNFTSDSINPKPMRSLRDIDEPVDFKIGRETDSVFRTIEREGRRNG</sequence>
<dbReference type="RefSeq" id="WP_126014245.1">
    <property type="nucleotide sequence ID" value="NZ_CP034437.1"/>
</dbReference>
<dbReference type="InterPro" id="IPR027417">
    <property type="entry name" value="P-loop_NTPase"/>
</dbReference>
<reference evidence="3" key="1">
    <citation type="submission" date="2018-12" db="EMBL/GenBank/DDBJ databases">
        <title>Genome sequence of Peanibacillus sp.</title>
        <authorList>
            <person name="Subramani G."/>
            <person name="Srinivasan S."/>
            <person name="Kim M.K."/>
        </authorList>
    </citation>
    <scope>NUCLEOTIDE SEQUENCE [LARGE SCALE GENOMIC DNA]</scope>
    <source>
        <strain evidence="3">18JY67-1</strain>
    </source>
</reference>
<evidence type="ECO:0000259" key="1">
    <source>
        <dbReference type="PROSITE" id="PS51194"/>
    </source>
</evidence>
<dbReference type="Pfam" id="PF00271">
    <property type="entry name" value="Helicase_C"/>
    <property type="match status" value="1"/>
</dbReference>
<dbReference type="KEGG" id="palb:EJC50_07685"/>
<gene>
    <name evidence="2" type="ORF">EJC50_07685</name>
</gene>
<dbReference type="SUPFAM" id="SSF52540">
    <property type="entry name" value="P-loop containing nucleoside triphosphate hydrolases"/>
    <property type="match status" value="2"/>
</dbReference>
<feature type="domain" description="Helicase C-terminal" evidence="1">
    <location>
        <begin position="490"/>
        <end position="654"/>
    </location>
</feature>
<name>A0A3Q8X3H0_9BACL</name>
<dbReference type="EMBL" id="CP034437">
    <property type="protein sequence ID" value="AZN39557.1"/>
    <property type="molecule type" value="Genomic_DNA"/>
</dbReference>
<dbReference type="Proteomes" id="UP000272528">
    <property type="component" value="Chromosome"/>
</dbReference>
<keyword evidence="3" id="KW-1185">Reference proteome</keyword>
<dbReference type="InterPro" id="IPR001650">
    <property type="entry name" value="Helicase_C-like"/>
</dbReference>
<protein>
    <recommendedName>
        <fullName evidence="1">Helicase C-terminal domain-containing protein</fullName>
    </recommendedName>
</protein>
<dbReference type="AlphaFoldDB" id="A0A3Q8X3H0"/>
<dbReference type="PROSITE" id="PS51194">
    <property type="entry name" value="HELICASE_CTER"/>
    <property type="match status" value="1"/>
</dbReference>